<dbReference type="Pfam" id="PF25917">
    <property type="entry name" value="BSH_RND"/>
    <property type="match status" value="1"/>
</dbReference>
<keyword evidence="3" id="KW-0813">Transport</keyword>
<evidence type="ECO:0000256" key="2">
    <source>
        <dbReference type="ARBA" id="ARBA00009477"/>
    </source>
</evidence>
<evidence type="ECO:0000313" key="10">
    <source>
        <dbReference type="Proteomes" id="UP001300692"/>
    </source>
</evidence>
<proteinExistence type="inferred from homology"/>
<evidence type="ECO:0000259" key="6">
    <source>
        <dbReference type="Pfam" id="PF25917"/>
    </source>
</evidence>
<evidence type="ECO:0000259" key="8">
    <source>
        <dbReference type="Pfam" id="PF25967"/>
    </source>
</evidence>
<dbReference type="RefSeq" id="WP_264138335.1">
    <property type="nucleotide sequence ID" value="NZ_JAOYOD010000001.1"/>
</dbReference>
<name>A0ABT3CVB9_9BACT</name>
<dbReference type="InterPro" id="IPR006143">
    <property type="entry name" value="RND_pump_MFP"/>
</dbReference>
<feature type="domain" description="Multidrug resistance protein MdtA-like C-terminal permuted SH3" evidence="8">
    <location>
        <begin position="305"/>
        <end position="344"/>
    </location>
</feature>
<organism evidence="9 10">
    <name type="scientific">Reichenbachiella ulvae</name>
    <dbReference type="NCBI Taxonomy" id="2980104"/>
    <lineage>
        <taxon>Bacteria</taxon>
        <taxon>Pseudomonadati</taxon>
        <taxon>Bacteroidota</taxon>
        <taxon>Cytophagia</taxon>
        <taxon>Cytophagales</taxon>
        <taxon>Reichenbachiellaceae</taxon>
        <taxon>Reichenbachiella</taxon>
    </lineage>
</organism>
<dbReference type="Pfam" id="PF25967">
    <property type="entry name" value="RND-MFP_C"/>
    <property type="match status" value="1"/>
</dbReference>
<dbReference type="PANTHER" id="PTHR30469:SF15">
    <property type="entry name" value="HLYD FAMILY OF SECRETION PROTEINS"/>
    <property type="match status" value="1"/>
</dbReference>
<reference evidence="9 10" key="1">
    <citation type="submission" date="2022-10" db="EMBL/GenBank/DDBJ databases">
        <title>Comparative genomics and taxonomic characterization of three novel marine species of genus Reichenbachiella exhibiting antioxidant and polysaccharide degradation activities.</title>
        <authorList>
            <person name="Muhammad N."/>
            <person name="Lee Y.-J."/>
            <person name="Ko J."/>
            <person name="Kim S.-G."/>
        </authorList>
    </citation>
    <scope>NUCLEOTIDE SEQUENCE [LARGE SCALE GENOMIC DNA]</scope>
    <source>
        <strain evidence="9 10">ABR2-5</strain>
    </source>
</reference>
<gene>
    <name evidence="9" type="ORF">N7U62_12615</name>
</gene>
<comment type="subcellular location">
    <subcellularLocation>
        <location evidence="1">Cell envelope</location>
    </subcellularLocation>
</comment>
<feature type="coiled-coil region" evidence="4">
    <location>
        <begin position="96"/>
        <end position="130"/>
    </location>
</feature>
<dbReference type="Proteomes" id="UP001300692">
    <property type="component" value="Unassembled WGS sequence"/>
</dbReference>
<evidence type="ECO:0000256" key="4">
    <source>
        <dbReference type="SAM" id="Coils"/>
    </source>
</evidence>
<accession>A0ABT3CVB9</accession>
<keyword evidence="5" id="KW-0732">Signal</keyword>
<feature type="domain" description="Multidrug resistance protein MdtA-like barrel-sandwich hybrid" evidence="6">
    <location>
        <begin position="66"/>
        <end position="199"/>
    </location>
</feature>
<evidence type="ECO:0000256" key="5">
    <source>
        <dbReference type="SAM" id="SignalP"/>
    </source>
</evidence>
<dbReference type="InterPro" id="IPR058627">
    <property type="entry name" value="MdtA-like_C"/>
</dbReference>
<dbReference type="InterPro" id="IPR058625">
    <property type="entry name" value="MdtA-like_BSH"/>
</dbReference>
<keyword evidence="10" id="KW-1185">Reference proteome</keyword>
<dbReference type="Pfam" id="PF25954">
    <property type="entry name" value="Beta-barrel_RND_2"/>
    <property type="match status" value="1"/>
</dbReference>
<dbReference type="Gene3D" id="2.40.30.170">
    <property type="match status" value="1"/>
</dbReference>
<dbReference type="InterPro" id="IPR058792">
    <property type="entry name" value="Beta-barrel_RND_2"/>
</dbReference>
<dbReference type="NCBIfam" id="TIGR01730">
    <property type="entry name" value="RND_mfp"/>
    <property type="match status" value="1"/>
</dbReference>
<feature type="signal peptide" evidence="5">
    <location>
        <begin position="1"/>
        <end position="24"/>
    </location>
</feature>
<protein>
    <submittedName>
        <fullName evidence="9">Efflux RND transporter periplasmic adaptor subunit</fullName>
    </submittedName>
</protein>
<evidence type="ECO:0000256" key="3">
    <source>
        <dbReference type="ARBA" id="ARBA00022448"/>
    </source>
</evidence>
<dbReference type="Gene3D" id="2.40.50.100">
    <property type="match status" value="1"/>
</dbReference>
<feature type="domain" description="CusB-like beta-barrel" evidence="7">
    <location>
        <begin position="210"/>
        <end position="280"/>
    </location>
</feature>
<dbReference type="Gene3D" id="2.40.420.20">
    <property type="match status" value="1"/>
</dbReference>
<sequence length="360" mass="39220">MKSYKNILPALALGSMLLGLGACSNTVANEATSESINAEVLKIEKQAGKKELSYAGLVVAEDQTVISTKLLGQVKRVFVKEGQKVSKGELLVQIASKDLDSKLAAAQAGLSQAEANRKNIEKNHERIKVLFEQGSATQKEWDDISTGFTAAKAQEEAARRSIDEINELRTYANLRAPISGFVSQKFKNEGDLASPGQPLLALESMQQLKVELMVPETEITYFSEGDTVEVGFNSLADQTYISVVDRIIPSTVYSGAQFQISARLIDADTKVRPGMHADGKVYRSTEEQIWLPESALVRKGQLVGVYAVSQRGEAMLRWVRLGRAYDDQYLVLSGLEAGDQVVVSSEGKMVEGLKINTASL</sequence>
<dbReference type="PANTHER" id="PTHR30469">
    <property type="entry name" value="MULTIDRUG RESISTANCE PROTEIN MDTA"/>
    <property type="match status" value="1"/>
</dbReference>
<comment type="similarity">
    <text evidence="2">Belongs to the membrane fusion protein (MFP) (TC 8.A.1) family.</text>
</comment>
<dbReference type="Gene3D" id="1.10.287.470">
    <property type="entry name" value="Helix hairpin bin"/>
    <property type="match status" value="1"/>
</dbReference>
<evidence type="ECO:0000256" key="1">
    <source>
        <dbReference type="ARBA" id="ARBA00004196"/>
    </source>
</evidence>
<dbReference type="PROSITE" id="PS51257">
    <property type="entry name" value="PROKAR_LIPOPROTEIN"/>
    <property type="match status" value="1"/>
</dbReference>
<feature type="chain" id="PRO_5046270992" evidence="5">
    <location>
        <begin position="25"/>
        <end position="360"/>
    </location>
</feature>
<comment type="caution">
    <text evidence="9">The sequence shown here is derived from an EMBL/GenBank/DDBJ whole genome shotgun (WGS) entry which is preliminary data.</text>
</comment>
<dbReference type="EMBL" id="JAOYOD010000001">
    <property type="protein sequence ID" value="MCV9387514.1"/>
    <property type="molecule type" value="Genomic_DNA"/>
</dbReference>
<dbReference type="SUPFAM" id="SSF111369">
    <property type="entry name" value="HlyD-like secretion proteins"/>
    <property type="match status" value="1"/>
</dbReference>
<evidence type="ECO:0000259" key="7">
    <source>
        <dbReference type="Pfam" id="PF25954"/>
    </source>
</evidence>
<keyword evidence="4" id="KW-0175">Coiled coil</keyword>
<evidence type="ECO:0000313" key="9">
    <source>
        <dbReference type="EMBL" id="MCV9387514.1"/>
    </source>
</evidence>